<reference evidence="17 18" key="1">
    <citation type="submission" date="2019-10" db="EMBL/GenBank/DDBJ databases">
        <title>Corynebacterium sp novel species isolated from the respiratory tract of Marmot.</title>
        <authorList>
            <person name="Zhang G."/>
        </authorList>
    </citation>
    <scope>NUCLEOTIDE SEQUENCE [LARGE SCALE GENOMIC DNA]</scope>
    <source>
        <strain evidence="17 18">336</strain>
    </source>
</reference>
<evidence type="ECO:0000256" key="5">
    <source>
        <dbReference type="ARBA" id="ARBA00012876"/>
    </source>
</evidence>
<keyword evidence="18" id="KW-1185">Reference proteome</keyword>
<evidence type="ECO:0000256" key="9">
    <source>
        <dbReference type="ARBA" id="ARBA00022898"/>
    </source>
</evidence>
<evidence type="ECO:0000256" key="15">
    <source>
        <dbReference type="ARBA" id="ARBA00050054"/>
    </source>
</evidence>
<comment type="catalytic activity">
    <reaction evidence="1">
        <text>(S)-3-amino-2-methylpropanoate + 2-oxoglutarate = 2-methyl-3-oxopropanoate + L-glutamate</text>
        <dbReference type="Rhea" id="RHEA:13993"/>
        <dbReference type="ChEBI" id="CHEBI:16810"/>
        <dbReference type="ChEBI" id="CHEBI:29985"/>
        <dbReference type="ChEBI" id="CHEBI:57700"/>
        <dbReference type="ChEBI" id="CHEBI:58655"/>
        <dbReference type="EC" id="2.6.1.22"/>
    </reaction>
</comment>
<keyword evidence="8 17" id="KW-0808">Transferase</keyword>
<dbReference type="EC" id="2.6.1.22" evidence="5"/>
<proteinExistence type="inferred from homology"/>
<dbReference type="CDD" id="cd00610">
    <property type="entry name" value="OAT_like"/>
    <property type="match status" value="1"/>
</dbReference>
<comment type="similarity">
    <text evidence="4 16">Belongs to the class-III pyridoxal-phosphate-dependent aminotransferase family.</text>
</comment>
<dbReference type="RefSeq" id="WP_151841928.1">
    <property type="nucleotide sequence ID" value="NZ_CP061033.1"/>
</dbReference>
<dbReference type="NCBIfam" id="TIGR00700">
    <property type="entry name" value="GABAtrnsam"/>
    <property type="match status" value="1"/>
</dbReference>
<keyword evidence="7 17" id="KW-0032">Aminotransferase</keyword>
<gene>
    <name evidence="17" type="primary">gabT</name>
    <name evidence="17" type="ORF">F8377_02725</name>
</gene>
<evidence type="ECO:0000256" key="2">
    <source>
        <dbReference type="ARBA" id="ARBA00001933"/>
    </source>
</evidence>
<protein>
    <recommendedName>
        <fullName evidence="12">(S)-3-amino-2-methylpropionate transaminase</fullName>
        <ecNumber evidence="6">2.6.1.19</ecNumber>
        <ecNumber evidence="5">2.6.1.22</ecNumber>
    </recommendedName>
    <alternativeName>
        <fullName evidence="13">GABA aminotransferase</fullName>
    </alternativeName>
    <alternativeName>
        <fullName evidence="11">Gamma-amino-N-butyrate transaminase</fullName>
    </alternativeName>
    <alternativeName>
        <fullName evidence="15">Glutamate:succinic semialdehyde transaminase</fullName>
    </alternativeName>
    <alternativeName>
        <fullName evidence="10">L-AIBAT</fullName>
    </alternativeName>
</protein>
<dbReference type="PROSITE" id="PS00600">
    <property type="entry name" value="AA_TRANSFER_CLASS_3"/>
    <property type="match status" value="1"/>
</dbReference>
<dbReference type="Pfam" id="PF00202">
    <property type="entry name" value="Aminotran_3"/>
    <property type="match status" value="1"/>
</dbReference>
<comment type="caution">
    <text evidence="17">The sequence shown here is derived from an EMBL/GenBank/DDBJ whole genome shotgun (WGS) entry which is preliminary data.</text>
</comment>
<dbReference type="InterPro" id="IPR050103">
    <property type="entry name" value="Class-III_PLP-dep_AT"/>
</dbReference>
<dbReference type="GO" id="GO:0034386">
    <property type="term" value="F:4-aminobutyrate:2-oxoglutarate transaminase activity"/>
    <property type="evidence" value="ECO:0007669"/>
    <property type="project" value="UniProtKB-EC"/>
</dbReference>
<comment type="cofactor">
    <cofactor evidence="2">
        <name>pyridoxal 5'-phosphate</name>
        <dbReference type="ChEBI" id="CHEBI:597326"/>
    </cofactor>
</comment>
<dbReference type="PANTHER" id="PTHR11986">
    <property type="entry name" value="AMINOTRANSFERASE CLASS III"/>
    <property type="match status" value="1"/>
</dbReference>
<evidence type="ECO:0000256" key="1">
    <source>
        <dbReference type="ARBA" id="ARBA00001750"/>
    </source>
</evidence>
<sequence length="442" mass="47381">MSDLNYRIEQTRHLGQQIPGPVSAALDERRANALPAGMIPALPGYVVDGDGGILVDADGNRFIDLASGIAVTSAGASNPAVVKAVQDAVAHFTHTSFTISPYESYVEVAERLNELTPGDHAKKTALFNSGAEAVENAVKIARNYTGKRAVVVMDRAFHGRTNLTMGMTAKQSPYKSGFGPFAPEIYRAPMSYPLRDGLRGEEAAERTITMIEQEVGAANLACVVVEPIQGEGGFVVPAEGYLPALQKWCNDNDVVFIVDEIQAGMMRTGTWFASEHEGVVPDMVTIAKGVASGMPLSAVTGRAEIMDAPQPGGLGGTYTGNPVACAAALATLKEFEEKDFGARALRIEEIAREELAEILEDERVAELRGRGAMLALEFVTPEGEPDAELVHQLAAAVKDEGILILTCGLDHNVIRFLPSLAIPEALWREALQVVVEQFRRVK</sequence>
<evidence type="ECO:0000256" key="10">
    <source>
        <dbReference type="ARBA" id="ARBA00029760"/>
    </source>
</evidence>
<organism evidence="17 18">
    <name type="scientific">Corynebacterium zhongnanshanii</name>
    <dbReference type="NCBI Taxonomy" id="2768834"/>
    <lineage>
        <taxon>Bacteria</taxon>
        <taxon>Bacillati</taxon>
        <taxon>Actinomycetota</taxon>
        <taxon>Actinomycetes</taxon>
        <taxon>Mycobacteriales</taxon>
        <taxon>Corynebacteriaceae</taxon>
        <taxon>Corynebacterium</taxon>
    </lineage>
</organism>
<name>A0ABQ6VFK7_9CORY</name>
<dbReference type="EC" id="2.6.1.19" evidence="6"/>
<dbReference type="InterPro" id="IPR049704">
    <property type="entry name" value="Aminotrans_3_PPA_site"/>
</dbReference>
<evidence type="ECO:0000313" key="18">
    <source>
        <dbReference type="Proteomes" id="UP000436181"/>
    </source>
</evidence>
<evidence type="ECO:0000256" key="16">
    <source>
        <dbReference type="RuleBase" id="RU003560"/>
    </source>
</evidence>
<evidence type="ECO:0000256" key="6">
    <source>
        <dbReference type="ARBA" id="ARBA00012912"/>
    </source>
</evidence>
<evidence type="ECO:0000256" key="12">
    <source>
        <dbReference type="ARBA" id="ARBA00030857"/>
    </source>
</evidence>
<dbReference type="Gene3D" id="3.40.640.10">
    <property type="entry name" value="Type I PLP-dependent aspartate aminotransferase-like (Major domain)"/>
    <property type="match status" value="1"/>
</dbReference>
<dbReference type="SUPFAM" id="SSF53383">
    <property type="entry name" value="PLP-dependent transferases"/>
    <property type="match status" value="1"/>
</dbReference>
<dbReference type="InterPro" id="IPR005814">
    <property type="entry name" value="Aminotrans_3"/>
</dbReference>
<dbReference type="EMBL" id="WBZJ01000001">
    <property type="protein sequence ID" value="KAB3523088.1"/>
    <property type="molecule type" value="Genomic_DNA"/>
</dbReference>
<evidence type="ECO:0000256" key="3">
    <source>
        <dbReference type="ARBA" id="ARBA00005176"/>
    </source>
</evidence>
<dbReference type="InterPro" id="IPR015422">
    <property type="entry name" value="PyrdxlP-dep_Trfase_small"/>
</dbReference>
<dbReference type="InterPro" id="IPR015421">
    <property type="entry name" value="PyrdxlP-dep_Trfase_major"/>
</dbReference>
<comment type="pathway">
    <text evidence="3">Amino-acid degradation; 4-aminobutanoate degradation.</text>
</comment>
<keyword evidence="9 16" id="KW-0663">Pyridoxal phosphate</keyword>
<evidence type="ECO:0000256" key="8">
    <source>
        <dbReference type="ARBA" id="ARBA00022679"/>
    </source>
</evidence>
<evidence type="ECO:0000256" key="7">
    <source>
        <dbReference type="ARBA" id="ARBA00022576"/>
    </source>
</evidence>
<dbReference type="Proteomes" id="UP000436181">
    <property type="component" value="Unassembled WGS sequence"/>
</dbReference>
<dbReference type="PIRSF" id="PIRSF000521">
    <property type="entry name" value="Transaminase_4ab_Lys_Orn"/>
    <property type="match status" value="1"/>
</dbReference>
<comment type="catalytic activity">
    <reaction evidence="14">
        <text>4-aminobutanoate + 2-oxoglutarate = succinate semialdehyde + L-glutamate</text>
        <dbReference type="Rhea" id="RHEA:23352"/>
        <dbReference type="ChEBI" id="CHEBI:16810"/>
        <dbReference type="ChEBI" id="CHEBI:29985"/>
        <dbReference type="ChEBI" id="CHEBI:57706"/>
        <dbReference type="ChEBI" id="CHEBI:59888"/>
        <dbReference type="EC" id="2.6.1.19"/>
    </reaction>
</comment>
<evidence type="ECO:0000313" key="17">
    <source>
        <dbReference type="EMBL" id="KAB3523088.1"/>
    </source>
</evidence>
<evidence type="ECO:0000256" key="13">
    <source>
        <dbReference type="ARBA" id="ARBA00031787"/>
    </source>
</evidence>
<accession>A0ABQ6VFK7</accession>
<dbReference type="InterPro" id="IPR004632">
    <property type="entry name" value="4NH2But_aminotransferase_bac"/>
</dbReference>
<dbReference type="InterPro" id="IPR015424">
    <property type="entry name" value="PyrdxlP-dep_Trfase"/>
</dbReference>
<dbReference type="NCBIfam" id="NF004714">
    <property type="entry name" value="PRK06058.1"/>
    <property type="match status" value="1"/>
</dbReference>
<evidence type="ECO:0000256" key="4">
    <source>
        <dbReference type="ARBA" id="ARBA00008954"/>
    </source>
</evidence>
<dbReference type="Gene3D" id="3.90.1150.10">
    <property type="entry name" value="Aspartate Aminotransferase, domain 1"/>
    <property type="match status" value="1"/>
</dbReference>
<evidence type="ECO:0000256" key="11">
    <source>
        <dbReference type="ARBA" id="ARBA00030204"/>
    </source>
</evidence>
<evidence type="ECO:0000256" key="14">
    <source>
        <dbReference type="ARBA" id="ARBA00048021"/>
    </source>
</evidence>